<dbReference type="PANTHER" id="PTHR12215:SF10">
    <property type="entry name" value="L-AMINOADIPATE-SEMIALDEHYDE DEHYDROGENASE-PHOSPHOPANTETHEINYL TRANSFERASE"/>
    <property type="match status" value="1"/>
</dbReference>
<dbReference type="Pfam" id="PF01648">
    <property type="entry name" value="ACPS"/>
    <property type="match status" value="1"/>
</dbReference>
<dbReference type="GO" id="GO:0000287">
    <property type="term" value="F:magnesium ion binding"/>
    <property type="evidence" value="ECO:0007669"/>
    <property type="project" value="InterPro"/>
</dbReference>
<sequence length="269" mass="30478">MIHQTKPFAEKNPTPDATRQAIAGTDNQQKRQPQGALHLYYSQRITTEEIASEKALSPWLSCLSHSDQQRASTMPNPTRKATFVSGRVLLATALKSLVGSSHYQLHYHALGKPLLKQPEGIQFSLSHSADALFLLISTSNQPCGMDVEQYRARETQRLIDKFFSPSMQHEIQHSSDPLSLFYQRWTQREASIKQQGRSVFSKNEANHINNRHMHDDDLPQYMQSYRFNNSIFSLCCAQPPSQIHFIHLPITGETAMQTAMPFSPTLLTG</sequence>
<dbReference type="Gene3D" id="3.90.470.20">
    <property type="entry name" value="4'-phosphopantetheinyl transferase domain"/>
    <property type="match status" value="2"/>
</dbReference>
<dbReference type="RefSeq" id="WP_152808601.1">
    <property type="nucleotide sequence ID" value="NZ_WHNW01000001.1"/>
</dbReference>
<dbReference type="Proteomes" id="UP000471298">
    <property type="component" value="Unassembled WGS sequence"/>
</dbReference>
<dbReference type="GO" id="GO:0019878">
    <property type="term" value="P:lysine biosynthetic process via aminoadipic acid"/>
    <property type="evidence" value="ECO:0007669"/>
    <property type="project" value="TreeGrafter"/>
</dbReference>
<evidence type="ECO:0000259" key="3">
    <source>
        <dbReference type="Pfam" id="PF01648"/>
    </source>
</evidence>
<dbReference type="InterPro" id="IPR037143">
    <property type="entry name" value="4-PPantetheinyl_Trfase_dom_sf"/>
</dbReference>
<dbReference type="SUPFAM" id="SSF56214">
    <property type="entry name" value="4'-phosphopantetheinyl transferase"/>
    <property type="match status" value="2"/>
</dbReference>
<gene>
    <name evidence="4" type="ORF">GCU85_01470</name>
</gene>
<name>A0A6N7ETW7_9GAMM</name>
<organism evidence="4 5">
    <name type="scientific">Ostreibacterium oceani</name>
    <dbReference type="NCBI Taxonomy" id="2654998"/>
    <lineage>
        <taxon>Bacteria</taxon>
        <taxon>Pseudomonadati</taxon>
        <taxon>Pseudomonadota</taxon>
        <taxon>Gammaproteobacteria</taxon>
        <taxon>Cardiobacteriales</taxon>
        <taxon>Ostreibacteriaceae</taxon>
        <taxon>Ostreibacterium</taxon>
    </lineage>
</organism>
<protein>
    <submittedName>
        <fullName evidence="4">4'-phosphopantetheinyl transferase superfamily protein</fullName>
    </submittedName>
</protein>
<dbReference type="GO" id="GO:0005829">
    <property type="term" value="C:cytosol"/>
    <property type="evidence" value="ECO:0007669"/>
    <property type="project" value="TreeGrafter"/>
</dbReference>
<feature type="domain" description="4'-phosphopantetheinyl transferase" evidence="3">
    <location>
        <begin position="142"/>
        <end position="208"/>
    </location>
</feature>
<proteinExistence type="inferred from homology"/>
<dbReference type="InterPro" id="IPR008278">
    <property type="entry name" value="4-PPantetheinyl_Trfase_dom"/>
</dbReference>
<evidence type="ECO:0000313" key="5">
    <source>
        <dbReference type="Proteomes" id="UP000471298"/>
    </source>
</evidence>
<accession>A0A6N7ETW7</accession>
<dbReference type="GO" id="GO:0008897">
    <property type="term" value="F:holo-[acyl-carrier-protein] synthase activity"/>
    <property type="evidence" value="ECO:0007669"/>
    <property type="project" value="InterPro"/>
</dbReference>
<evidence type="ECO:0000313" key="4">
    <source>
        <dbReference type="EMBL" id="MPV85403.1"/>
    </source>
</evidence>
<dbReference type="EMBL" id="WHNW01000001">
    <property type="protein sequence ID" value="MPV85403.1"/>
    <property type="molecule type" value="Genomic_DNA"/>
</dbReference>
<dbReference type="PANTHER" id="PTHR12215">
    <property type="entry name" value="PHOSPHOPANTETHEINE TRANSFERASE"/>
    <property type="match status" value="1"/>
</dbReference>
<reference evidence="4 5" key="1">
    <citation type="submission" date="2019-10" db="EMBL/GenBank/DDBJ databases">
        <title>Cardiobacteriales fam. a chemoheterotrophic member of the order Cardiobacteriales, and proposal of Cardiobacteriales fam. nov.</title>
        <authorList>
            <person name="Wang C."/>
        </authorList>
    </citation>
    <scope>NUCLEOTIDE SEQUENCE [LARGE SCALE GENOMIC DNA]</scope>
    <source>
        <strain evidence="4 5">ML27</strain>
    </source>
</reference>
<evidence type="ECO:0000256" key="2">
    <source>
        <dbReference type="ARBA" id="ARBA00022679"/>
    </source>
</evidence>
<dbReference type="InterPro" id="IPR050559">
    <property type="entry name" value="P-Pant_transferase_sf"/>
</dbReference>
<keyword evidence="2 4" id="KW-0808">Transferase</keyword>
<comment type="caution">
    <text evidence="4">The sequence shown here is derived from an EMBL/GenBank/DDBJ whole genome shotgun (WGS) entry which is preliminary data.</text>
</comment>
<dbReference type="AlphaFoldDB" id="A0A6N7ETW7"/>
<comment type="similarity">
    <text evidence="1">Belongs to the P-Pant transferase superfamily. Gsp/Sfp/HetI/AcpT family.</text>
</comment>
<evidence type="ECO:0000256" key="1">
    <source>
        <dbReference type="ARBA" id="ARBA00010990"/>
    </source>
</evidence>
<keyword evidence="5" id="KW-1185">Reference proteome</keyword>
<dbReference type="InParanoid" id="A0A6N7ETW7"/>